<sequence length="320" mass="36122">MLTLPPWQRLSLTVNFFSTKYMNNAIGCKSLPKQMKVQFGPMDELPCYTDGSQIFNEMDDQDDEDEYTKTGTNNQHLQGTLEISDHHHNRLETAHDALKVNERESVRQPGEQFTLGVEDEPLSLLDEDSSEKEFTLQGHDHLPPYHVDDSPLITSSRSTRLVNRKETVEDRVADPTASKEHQLSSNHSYLHSPELSCMQANELLAGGLHYPMVDNPVKTSLSSDCGLVKTLQDQDSSQLNQERYYLEVLSPKQCPKTPSFADNNRPPSGKSALASPDVIDISTPTSSSCMISSFRRKKRRNNWISQKIIDLTNSPDFVQL</sequence>
<dbReference type="Proteomes" id="UP000554482">
    <property type="component" value="Unassembled WGS sequence"/>
</dbReference>
<gene>
    <name evidence="2" type="ORF">FRX31_003222</name>
</gene>
<keyword evidence="3" id="KW-1185">Reference proteome</keyword>
<evidence type="ECO:0000313" key="3">
    <source>
        <dbReference type="Proteomes" id="UP000554482"/>
    </source>
</evidence>
<feature type="region of interest" description="Disordered" evidence="1">
    <location>
        <begin position="255"/>
        <end position="277"/>
    </location>
</feature>
<proteinExistence type="predicted"/>
<dbReference type="PANTHER" id="PTHR20208:SF10">
    <property type="entry name" value="STRUCTURE-SPECIFIC ENDONUCLEASE SUBUNIT SLX1"/>
    <property type="match status" value="1"/>
</dbReference>
<evidence type="ECO:0000256" key="1">
    <source>
        <dbReference type="SAM" id="MobiDB-lite"/>
    </source>
</evidence>
<protein>
    <submittedName>
        <fullName evidence="2">Uncharacterized protein</fullName>
    </submittedName>
</protein>
<dbReference type="PANTHER" id="PTHR20208">
    <property type="entry name" value="STRUCTURE-SPECIFIC ENDONUCLEASE SUBUNIT SLX1"/>
    <property type="match status" value="1"/>
</dbReference>
<dbReference type="GO" id="GO:0008821">
    <property type="term" value="F:crossover junction DNA endonuclease activity"/>
    <property type="evidence" value="ECO:0007669"/>
    <property type="project" value="TreeGrafter"/>
</dbReference>
<dbReference type="GO" id="GO:0000724">
    <property type="term" value="P:double-strand break repair via homologous recombination"/>
    <property type="evidence" value="ECO:0007669"/>
    <property type="project" value="TreeGrafter"/>
</dbReference>
<dbReference type="EMBL" id="JABWDY010001732">
    <property type="protein sequence ID" value="KAF5207191.1"/>
    <property type="molecule type" value="Genomic_DNA"/>
</dbReference>
<comment type="caution">
    <text evidence="2">The sequence shown here is derived from an EMBL/GenBank/DDBJ whole genome shotgun (WGS) entry which is preliminary data.</text>
</comment>
<evidence type="ECO:0000313" key="2">
    <source>
        <dbReference type="EMBL" id="KAF5207191.1"/>
    </source>
</evidence>
<accession>A0A7J6XBL9</accession>
<dbReference type="GO" id="GO:0017108">
    <property type="term" value="F:5'-flap endonuclease activity"/>
    <property type="evidence" value="ECO:0007669"/>
    <property type="project" value="TreeGrafter"/>
</dbReference>
<name>A0A7J6XBL9_THATH</name>
<dbReference type="OrthoDB" id="24645at2759"/>
<dbReference type="InterPro" id="IPR050381">
    <property type="entry name" value="SLX1_endonuclease"/>
</dbReference>
<reference evidence="2 3" key="1">
    <citation type="submission" date="2020-06" db="EMBL/GenBank/DDBJ databases">
        <title>Transcriptomic and genomic resources for Thalictrum thalictroides and T. hernandezii: Facilitating candidate gene discovery in an emerging model plant lineage.</title>
        <authorList>
            <person name="Arias T."/>
            <person name="Riano-Pachon D.M."/>
            <person name="Di Stilio V.S."/>
        </authorList>
    </citation>
    <scope>NUCLEOTIDE SEQUENCE [LARGE SCALE GENOMIC DNA]</scope>
    <source>
        <strain evidence="3">cv. WT478/WT964</strain>
        <tissue evidence="2">Leaves</tissue>
    </source>
</reference>
<dbReference type="GO" id="GO:0033557">
    <property type="term" value="C:Slx1-Slx4 complex"/>
    <property type="evidence" value="ECO:0007669"/>
    <property type="project" value="TreeGrafter"/>
</dbReference>
<organism evidence="2 3">
    <name type="scientific">Thalictrum thalictroides</name>
    <name type="common">Rue-anemone</name>
    <name type="synonym">Anemone thalictroides</name>
    <dbReference type="NCBI Taxonomy" id="46969"/>
    <lineage>
        <taxon>Eukaryota</taxon>
        <taxon>Viridiplantae</taxon>
        <taxon>Streptophyta</taxon>
        <taxon>Embryophyta</taxon>
        <taxon>Tracheophyta</taxon>
        <taxon>Spermatophyta</taxon>
        <taxon>Magnoliopsida</taxon>
        <taxon>Ranunculales</taxon>
        <taxon>Ranunculaceae</taxon>
        <taxon>Thalictroideae</taxon>
        <taxon>Thalictrum</taxon>
    </lineage>
</organism>
<dbReference type="AlphaFoldDB" id="A0A7J6XBL9"/>